<accession>A0A3N4NDX6</accession>
<reference evidence="2 3" key="1">
    <citation type="submission" date="2018-11" db="EMBL/GenBank/DDBJ databases">
        <title>Aureibaculum marinum gen. nov., sp. nov., a member of the family Flavobacteriaceae isolated from the Bohai Sea.</title>
        <authorList>
            <person name="Ji X."/>
        </authorList>
    </citation>
    <scope>NUCLEOTIDE SEQUENCE [LARGE SCALE GENOMIC DNA]</scope>
    <source>
        <strain evidence="2 3">BH-SD17</strain>
    </source>
</reference>
<dbReference type="GO" id="GO:0004497">
    <property type="term" value="F:monooxygenase activity"/>
    <property type="evidence" value="ECO:0007669"/>
    <property type="project" value="UniProtKB-KW"/>
</dbReference>
<evidence type="ECO:0000259" key="1">
    <source>
        <dbReference type="PROSITE" id="PS51725"/>
    </source>
</evidence>
<dbReference type="OrthoDB" id="1120859at2"/>
<evidence type="ECO:0000313" key="3">
    <source>
        <dbReference type="Proteomes" id="UP000270856"/>
    </source>
</evidence>
<keyword evidence="3" id="KW-1185">Reference proteome</keyword>
<proteinExistence type="predicted"/>
<name>A0A3N4NDX6_9FLAO</name>
<keyword evidence="2" id="KW-0560">Oxidoreductase</keyword>
<dbReference type="Pfam" id="PF03992">
    <property type="entry name" value="ABM"/>
    <property type="match status" value="1"/>
</dbReference>
<dbReference type="RefSeq" id="WP_123898703.1">
    <property type="nucleotide sequence ID" value="NZ_RPFJ01000018.1"/>
</dbReference>
<dbReference type="PROSITE" id="PS51725">
    <property type="entry name" value="ABM"/>
    <property type="match status" value="1"/>
</dbReference>
<protein>
    <submittedName>
        <fullName evidence="2">Antibiotic biosynthesis monooxygenase</fullName>
    </submittedName>
</protein>
<dbReference type="Proteomes" id="UP000270856">
    <property type="component" value="Unassembled WGS sequence"/>
</dbReference>
<dbReference type="SUPFAM" id="SSF54909">
    <property type="entry name" value="Dimeric alpha+beta barrel"/>
    <property type="match status" value="1"/>
</dbReference>
<organism evidence="2 3">
    <name type="scientific">Aureibaculum marinum</name>
    <dbReference type="NCBI Taxonomy" id="2487930"/>
    <lineage>
        <taxon>Bacteria</taxon>
        <taxon>Pseudomonadati</taxon>
        <taxon>Bacteroidota</taxon>
        <taxon>Flavobacteriia</taxon>
        <taxon>Flavobacteriales</taxon>
        <taxon>Flavobacteriaceae</taxon>
        <taxon>Aureibaculum</taxon>
    </lineage>
</organism>
<keyword evidence="2" id="KW-0503">Monooxygenase</keyword>
<gene>
    <name evidence="2" type="ORF">EGM88_12445</name>
</gene>
<sequence>MLIRIVKMNFELNEIDNFLSIFNAHKQKIRNFKGCTHLELLRDVNNTNIIFTYSYWESEQHLEDYRKSELFKDVWSKTKKLFNNKPEAWSVERVETIE</sequence>
<dbReference type="InterPro" id="IPR011008">
    <property type="entry name" value="Dimeric_a/b-barrel"/>
</dbReference>
<feature type="domain" description="ABM" evidence="1">
    <location>
        <begin position="2"/>
        <end position="93"/>
    </location>
</feature>
<dbReference type="AlphaFoldDB" id="A0A3N4NDX6"/>
<comment type="caution">
    <text evidence="2">The sequence shown here is derived from an EMBL/GenBank/DDBJ whole genome shotgun (WGS) entry which is preliminary data.</text>
</comment>
<evidence type="ECO:0000313" key="2">
    <source>
        <dbReference type="EMBL" id="RPD94381.1"/>
    </source>
</evidence>
<dbReference type="EMBL" id="RPFJ01000018">
    <property type="protein sequence ID" value="RPD94381.1"/>
    <property type="molecule type" value="Genomic_DNA"/>
</dbReference>
<dbReference type="Gene3D" id="3.30.70.100">
    <property type="match status" value="1"/>
</dbReference>
<dbReference type="InterPro" id="IPR007138">
    <property type="entry name" value="ABM_dom"/>
</dbReference>